<evidence type="ECO:0000313" key="3">
    <source>
        <dbReference type="Proteomes" id="UP000050465"/>
    </source>
</evidence>
<feature type="chain" id="PRO_5006149182" evidence="1">
    <location>
        <begin position="36"/>
        <end position="201"/>
    </location>
</feature>
<dbReference type="Proteomes" id="UP000050465">
    <property type="component" value="Unassembled WGS sequence"/>
</dbReference>
<dbReference type="EMBL" id="LJZR01000045">
    <property type="protein sequence ID" value="KPQ32813.1"/>
    <property type="molecule type" value="Genomic_DNA"/>
</dbReference>
<accession>A0A0P8D9P3</accession>
<evidence type="ECO:0000313" key="2">
    <source>
        <dbReference type="EMBL" id="KPQ32813.1"/>
    </source>
</evidence>
<feature type="signal peptide" evidence="1">
    <location>
        <begin position="1"/>
        <end position="35"/>
    </location>
</feature>
<name>A0A0P8D9P3_9CYAN</name>
<sequence length="201" mass="22801">MQLCFIVLIKMLKRVLLSVSAIALSFAAVQSSAKAAIEFPEGCRMGTCYTTTLESKEALRSNELGTLYLINMTTNLYPDNRIEHRTEDRQRFVNYHGTDSVTQESQQYVFCSKVIPSVLFESDGKYIMKRLALFESPSNANRGDHQTYLATCHNLAGPDYFSFAVETLLIREGYTTQFIAATEQLNVPNVLEMMELYPESY</sequence>
<protein>
    <submittedName>
        <fullName evidence="2">Uncharacterized protein</fullName>
    </submittedName>
</protein>
<reference evidence="2 3" key="1">
    <citation type="submission" date="2015-09" db="EMBL/GenBank/DDBJ databases">
        <title>Identification and resolution of microdiversity through metagenomic sequencing of parallel consortia.</title>
        <authorList>
            <person name="Nelson W.C."/>
            <person name="Romine M.F."/>
            <person name="Lindemann S.R."/>
        </authorList>
    </citation>
    <scope>NUCLEOTIDE SEQUENCE [LARGE SCALE GENOMIC DNA]</scope>
    <source>
        <strain evidence="2">Ana</strain>
    </source>
</reference>
<organism evidence="2 3">
    <name type="scientific">Phormidesmis priestleyi Ana</name>
    <dbReference type="NCBI Taxonomy" id="1666911"/>
    <lineage>
        <taxon>Bacteria</taxon>
        <taxon>Bacillati</taxon>
        <taxon>Cyanobacteriota</taxon>
        <taxon>Cyanophyceae</taxon>
        <taxon>Leptolyngbyales</taxon>
        <taxon>Leptolyngbyaceae</taxon>
        <taxon>Phormidesmis</taxon>
    </lineage>
</organism>
<gene>
    <name evidence="2" type="ORF">HLUCCA11_20460</name>
</gene>
<evidence type="ECO:0000256" key="1">
    <source>
        <dbReference type="SAM" id="SignalP"/>
    </source>
</evidence>
<keyword evidence="1" id="KW-0732">Signal</keyword>
<proteinExistence type="predicted"/>
<comment type="caution">
    <text evidence="2">The sequence shown here is derived from an EMBL/GenBank/DDBJ whole genome shotgun (WGS) entry which is preliminary data.</text>
</comment>
<dbReference type="AlphaFoldDB" id="A0A0P8D9P3"/>